<dbReference type="InterPro" id="IPR006575">
    <property type="entry name" value="RWD_dom"/>
</dbReference>
<evidence type="ECO:0000313" key="3">
    <source>
        <dbReference type="EMBL" id="KAJ9599725.1"/>
    </source>
</evidence>
<dbReference type="Proteomes" id="UP001233999">
    <property type="component" value="Unassembled WGS sequence"/>
</dbReference>
<dbReference type="GO" id="GO:0016567">
    <property type="term" value="P:protein ubiquitination"/>
    <property type="evidence" value="ECO:0007669"/>
    <property type="project" value="TreeGrafter"/>
</dbReference>
<dbReference type="SUPFAM" id="SSF54495">
    <property type="entry name" value="UBC-like"/>
    <property type="match status" value="1"/>
</dbReference>
<evidence type="ECO:0000313" key="4">
    <source>
        <dbReference type="Proteomes" id="UP001233999"/>
    </source>
</evidence>
<dbReference type="PROSITE" id="PS50908">
    <property type="entry name" value="RWD"/>
    <property type="match status" value="1"/>
</dbReference>
<feature type="region of interest" description="Disordered" evidence="1">
    <location>
        <begin position="173"/>
        <end position="236"/>
    </location>
</feature>
<accession>A0AAD8EQS4</accession>
<dbReference type="InterPro" id="IPR016135">
    <property type="entry name" value="UBQ-conjugating_enzyme/RWD"/>
</dbReference>
<feature type="compositionally biased region" description="Basic and acidic residues" evidence="1">
    <location>
        <begin position="193"/>
        <end position="208"/>
    </location>
</feature>
<dbReference type="GO" id="GO:0061630">
    <property type="term" value="F:ubiquitin protein ligase activity"/>
    <property type="evidence" value="ECO:0007669"/>
    <property type="project" value="InterPro"/>
</dbReference>
<feature type="domain" description="RWD" evidence="2">
    <location>
        <begin position="10"/>
        <end position="124"/>
    </location>
</feature>
<reference evidence="3" key="2">
    <citation type="submission" date="2023-05" db="EMBL/GenBank/DDBJ databases">
        <authorList>
            <person name="Fouks B."/>
        </authorList>
    </citation>
    <scope>NUCLEOTIDE SEQUENCE</scope>
    <source>
        <strain evidence="3">Stay&amp;Tobe</strain>
        <tissue evidence="3">Testes</tissue>
    </source>
</reference>
<name>A0AAD8EQS4_DIPPU</name>
<dbReference type="GO" id="GO:0005634">
    <property type="term" value="C:nucleus"/>
    <property type="evidence" value="ECO:0007669"/>
    <property type="project" value="TreeGrafter"/>
</dbReference>
<evidence type="ECO:0000259" key="2">
    <source>
        <dbReference type="PROSITE" id="PS50908"/>
    </source>
</evidence>
<dbReference type="PANTHER" id="PTHR13198">
    <property type="entry name" value="RING FINGER PROTEIN 25"/>
    <property type="match status" value="1"/>
</dbReference>
<comment type="caution">
    <text evidence="3">The sequence shown here is derived from an EMBL/GenBank/DDBJ whole genome shotgun (WGS) entry which is preliminary data.</text>
</comment>
<sequence>MESPRDRQENEILALKAIFTHELKDMREEDAWNVWRPLELVITLTPQQGSSGQQEVHAHIDLHVICSEQYPEEAPAIKLEKGKGLSSQDITRLQTELETLARELKGEVMIFELAQHVQKFLHPHNKPRFKSFYEEMLSRQEQQQQQQQLIKKQKEDKQRQAIQDEIQRKQEALKEEQRRRRSQIRSVDDDNEAECKNGQHLNHVERNYVRSVSNSSRRSESALDNESSQCTHKALN</sequence>
<feature type="compositionally biased region" description="Polar residues" evidence="1">
    <location>
        <begin position="222"/>
        <end position="236"/>
    </location>
</feature>
<dbReference type="PANTHER" id="PTHR13198:SF4">
    <property type="entry name" value="E3 UBIQUITIN-PROTEIN LIGASE RNF25"/>
    <property type="match status" value="1"/>
</dbReference>
<keyword evidence="4" id="KW-1185">Reference proteome</keyword>
<dbReference type="FunFam" id="3.10.110.10:FF:000057">
    <property type="entry name" value="eukaryotic translation initiation factor 2-alpha kinase 4"/>
    <property type="match status" value="1"/>
</dbReference>
<dbReference type="InterPro" id="IPR039133">
    <property type="entry name" value="RNF25"/>
</dbReference>
<gene>
    <name evidence="3" type="ORF">L9F63_026426</name>
</gene>
<dbReference type="Pfam" id="PF05773">
    <property type="entry name" value="RWD"/>
    <property type="match status" value="1"/>
</dbReference>
<proteinExistence type="predicted"/>
<organism evidence="3 4">
    <name type="scientific">Diploptera punctata</name>
    <name type="common">Pacific beetle cockroach</name>
    <dbReference type="NCBI Taxonomy" id="6984"/>
    <lineage>
        <taxon>Eukaryota</taxon>
        <taxon>Metazoa</taxon>
        <taxon>Ecdysozoa</taxon>
        <taxon>Arthropoda</taxon>
        <taxon>Hexapoda</taxon>
        <taxon>Insecta</taxon>
        <taxon>Pterygota</taxon>
        <taxon>Neoptera</taxon>
        <taxon>Polyneoptera</taxon>
        <taxon>Dictyoptera</taxon>
        <taxon>Blattodea</taxon>
        <taxon>Blaberoidea</taxon>
        <taxon>Blaberidae</taxon>
        <taxon>Diplopterinae</taxon>
        <taxon>Diploptera</taxon>
    </lineage>
</organism>
<reference evidence="3" key="1">
    <citation type="journal article" date="2023" name="IScience">
        <title>Live-bearing cockroach genome reveals convergent evolutionary mechanisms linked to viviparity in insects and beyond.</title>
        <authorList>
            <person name="Fouks B."/>
            <person name="Harrison M.C."/>
            <person name="Mikhailova A.A."/>
            <person name="Marchal E."/>
            <person name="English S."/>
            <person name="Carruthers M."/>
            <person name="Jennings E.C."/>
            <person name="Chiamaka E.L."/>
            <person name="Frigard R.A."/>
            <person name="Pippel M."/>
            <person name="Attardo G.M."/>
            <person name="Benoit J.B."/>
            <person name="Bornberg-Bauer E."/>
            <person name="Tobe S.S."/>
        </authorList>
    </citation>
    <scope>NUCLEOTIDE SEQUENCE</scope>
    <source>
        <strain evidence="3">Stay&amp;Tobe</strain>
    </source>
</reference>
<dbReference type="AlphaFoldDB" id="A0AAD8EQS4"/>
<dbReference type="SMART" id="SM00591">
    <property type="entry name" value="RWD"/>
    <property type="match status" value="1"/>
</dbReference>
<protein>
    <recommendedName>
        <fullName evidence="2">RWD domain-containing protein</fullName>
    </recommendedName>
</protein>
<evidence type="ECO:0000256" key="1">
    <source>
        <dbReference type="SAM" id="MobiDB-lite"/>
    </source>
</evidence>
<dbReference type="Gene3D" id="3.10.110.10">
    <property type="entry name" value="Ubiquitin Conjugating Enzyme"/>
    <property type="match status" value="1"/>
</dbReference>
<dbReference type="EMBL" id="JASPKZ010000589">
    <property type="protein sequence ID" value="KAJ9599725.1"/>
    <property type="molecule type" value="Genomic_DNA"/>
</dbReference>
<feature type="region of interest" description="Disordered" evidence="1">
    <location>
        <begin position="143"/>
        <end position="162"/>
    </location>
</feature>
<dbReference type="CDD" id="cd23823">
    <property type="entry name" value="RWD_GCN2"/>
    <property type="match status" value="1"/>
</dbReference>